<protein>
    <recommendedName>
        <fullName evidence="2">Rhodanese domain-containing protein</fullName>
    </recommendedName>
</protein>
<dbReference type="SMART" id="SM00450">
    <property type="entry name" value="RHOD"/>
    <property type="match status" value="1"/>
</dbReference>
<dbReference type="CDD" id="cd00158">
    <property type="entry name" value="RHOD"/>
    <property type="match status" value="1"/>
</dbReference>
<keyword evidence="1" id="KW-0812">Transmembrane</keyword>
<keyword evidence="1" id="KW-0472">Membrane</keyword>
<dbReference type="InterPro" id="IPR001763">
    <property type="entry name" value="Rhodanese-like_dom"/>
</dbReference>
<evidence type="ECO:0000313" key="3">
    <source>
        <dbReference type="EMBL" id="AKB62626.1"/>
    </source>
</evidence>
<feature type="domain" description="Rhodanese" evidence="2">
    <location>
        <begin position="46"/>
        <end position="145"/>
    </location>
</feature>
<dbReference type="PROSITE" id="PS50206">
    <property type="entry name" value="RHODANESE_3"/>
    <property type="match status" value="1"/>
</dbReference>
<gene>
    <name evidence="3" type="ORF">MSMAP_2641</name>
</gene>
<reference evidence="3 4" key="1">
    <citation type="submission" date="2014-07" db="EMBL/GenBank/DDBJ databases">
        <title>Methanogenic archaea and the global carbon cycle.</title>
        <authorList>
            <person name="Henriksen J.R."/>
            <person name="Luke J."/>
            <person name="Reinhart S."/>
            <person name="Benedict M.N."/>
            <person name="Youngblut N.D."/>
            <person name="Metcalf M.E."/>
            <person name="Whitaker R.J."/>
            <person name="Metcalf W.W."/>
        </authorList>
    </citation>
    <scope>NUCLEOTIDE SEQUENCE [LARGE SCALE GENOMIC DNA]</scope>
    <source>
        <strain evidence="3 4">SarPi</strain>
    </source>
</reference>
<keyword evidence="1" id="KW-1133">Transmembrane helix</keyword>
<dbReference type="GeneID" id="24865930"/>
<dbReference type="PANTHER" id="PTHR45431:SF3">
    <property type="entry name" value="RHODANESE-LIKE DOMAIN-CONTAINING PROTEIN 15, CHLOROPLASTIC"/>
    <property type="match status" value="1"/>
</dbReference>
<evidence type="ECO:0000259" key="2">
    <source>
        <dbReference type="PROSITE" id="PS50206"/>
    </source>
</evidence>
<dbReference type="Gene3D" id="3.40.250.10">
    <property type="entry name" value="Rhodanese-like domain"/>
    <property type="match status" value="1"/>
</dbReference>
<name>A0A0E3LSZ4_METMZ</name>
<dbReference type="InterPro" id="IPR036873">
    <property type="entry name" value="Rhodanese-like_dom_sf"/>
</dbReference>
<dbReference type="Proteomes" id="UP000033116">
    <property type="component" value="Chromosome"/>
</dbReference>
<dbReference type="SUPFAM" id="SSF52821">
    <property type="entry name" value="Rhodanese/Cell cycle control phosphatase"/>
    <property type="match status" value="1"/>
</dbReference>
<accession>A0A0E3LSZ4</accession>
<sequence length="147" mass="15993">MNKQNLVYLASFLVILIAILIFAPRGGDRPSGFTNVSVEEAKELLDEEDVFLLDVRTPPEFNSFHIEGATLIPVTNSSGSSLSSDKLLEARVDEVPENKKILVYCRSGHRSISASKILVNAGYSQVYNMEGGINAWTGAGYPVVSSE</sequence>
<dbReference type="PANTHER" id="PTHR45431">
    <property type="entry name" value="RHODANESE-LIKE DOMAIN-CONTAINING PROTEIN 15, CHLOROPLASTIC"/>
    <property type="match status" value="1"/>
</dbReference>
<evidence type="ECO:0000256" key="1">
    <source>
        <dbReference type="SAM" id="Phobius"/>
    </source>
</evidence>
<feature type="transmembrane region" description="Helical" evidence="1">
    <location>
        <begin position="6"/>
        <end position="23"/>
    </location>
</feature>
<dbReference type="EMBL" id="CP009511">
    <property type="protein sequence ID" value="AKB62626.1"/>
    <property type="molecule type" value="Genomic_DNA"/>
</dbReference>
<dbReference type="PATRIC" id="fig|1434115.4.peg.3367"/>
<evidence type="ECO:0000313" key="4">
    <source>
        <dbReference type="Proteomes" id="UP000033116"/>
    </source>
</evidence>
<proteinExistence type="predicted"/>
<dbReference type="AlphaFoldDB" id="A0A0E3LSZ4"/>
<dbReference type="Pfam" id="PF00581">
    <property type="entry name" value="Rhodanese"/>
    <property type="match status" value="1"/>
</dbReference>
<dbReference type="RefSeq" id="WP_011033837.1">
    <property type="nucleotide sequence ID" value="NZ_CP009511.1"/>
</dbReference>
<organism evidence="3 4">
    <name type="scientific">Methanosarcina mazei SarPi</name>
    <dbReference type="NCBI Taxonomy" id="1434115"/>
    <lineage>
        <taxon>Archaea</taxon>
        <taxon>Methanobacteriati</taxon>
        <taxon>Methanobacteriota</taxon>
        <taxon>Stenosarchaea group</taxon>
        <taxon>Methanomicrobia</taxon>
        <taxon>Methanosarcinales</taxon>
        <taxon>Methanosarcinaceae</taxon>
        <taxon>Methanosarcina</taxon>
    </lineage>
</organism>
<dbReference type="InterPro" id="IPR052367">
    <property type="entry name" value="Thiosulfate_ST/Rhodanese-like"/>
</dbReference>
<dbReference type="HOGENOM" id="CLU_089574_1_0_2"/>